<name>A0A6L6UAS8_9FLAO</name>
<dbReference type="AlphaFoldDB" id="A0A6L6UAS8"/>
<sequence length="512" mass="56567">MKNTETFIKDINEGNNFKGDYITLGSAMLEGETITDTFVNVPLKTMNRHGLIAGATGTGKTKTLQVLAENLSEKGVPVLLMDIKGDLSGLAKPSPGHAKIDERHEKIGLPFEAKGFPVEVMTLSEQDGVRLRATISEFGPVLISRILDVTETQAGIISVIFKYCDDNKLPLLDLKDFKKILQYATNEGKKEFEEAYGRISTASTGAILRKLIEIEQQGGDLFFGETSFDTQDLLRIDENGKGYINIIRLTDIQDKPKLFSTFMLSLLAEIYSTFPEQGDSGRPELVMFIDEAHLIFNEASSALLNQIESIVKLIRSKGVGLYFVTQNPTDIPESVLGQLGLKVQHALRAFTAKDRKAIKLTAQNYPDTAYYDTAEVLTSLGIGEALVSALDEKGKPTPLAATMMRAPMSRMDILTESELSALLAQSQLAKKYNKEVDRESAYEMLNEKIEKAEAEEVKQKAKEEKEALKRAQSKRKTSTTRRKSTAMNPLVKVLTSATVIRGVLGILSKMIK</sequence>
<dbReference type="PANTHER" id="PTHR30121:SF6">
    <property type="entry name" value="SLR6007 PROTEIN"/>
    <property type="match status" value="1"/>
</dbReference>
<dbReference type="Proteomes" id="UP000478208">
    <property type="component" value="Unassembled WGS sequence"/>
</dbReference>
<comment type="caution">
    <text evidence="3">The sequence shown here is derived from an EMBL/GenBank/DDBJ whole genome shotgun (WGS) entry which is preliminary data.</text>
</comment>
<dbReference type="EMBL" id="WOWS01000006">
    <property type="protein sequence ID" value="MUU79471.1"/>
    <property type="molecule type" value="Genomic_DNA"/>
</dbReference>
<dbReference type="CDD" id="cd01983">
    <property type="entry name" value="SIMIBI"/>
    <property type="match status" value="1"/>
</dbReference>
<feature type="domain" description="Helicase HerA-like C-terminal" evidence="2">
    <location>
        <begin position="34"/>
        <end position="503"/>
    </location>
</feature>
<dbReference type="InterPro" id="IPR051162">
    <property type="entry name" value="T4SS_component"/>
</dbReference>
<dbReference type="InterPro" id="IPR033186">
    <property type="entry name" value="HerA_C"/>
</dbReference>
<evidence type="ECO:0000256" key="1">
    <source>
        <dbReference type="SAM" id="MobiDB-lite"/>
    </source>
</evidence>
<dbReference type="RefSeq" id="WP_157364544.1">
    <property type="nucleotide sequence ID" value="NZ_WOWS01000006.1"/>
</dbReference>
<keyword evidence="4" id="KW-1185">Reference proteome</keyword>
<dbReference type="InterPro" id="IPR027417">
    <property type="entry name" value="P-loop_NTPase"/>
</dbReference>
<dbReference type="PANTHER" id="PTHR30121">
    <property type="entry name" value="UNCHARACTERIZED PROTEIN YJGR-RELATED"/>
    <property type="match status" value="1"/>
</dbReference>
<feature type="compositionally biased region" description="Basic and acidic residues" evidence="1">
    <location>
        <begin position="460"/>
        <end position="469"/>
    </location>
</feature>
<dbReference type="SUPFAM" id="SSF52540">
    <property type="entry name" value="P-loop containing nucleoside triphosphate hydrolases"/>
    <property type="match status" value="1"/>
</dbReference>
<feature type="region of interest" description="Disordered" evidence="1">
    <location>
        <begin position="460"/>
        <end position="485"/>
    </location>
</feature>
<feature type="compositionally biased region" description="Basic residues" evidence="1">
    <location>
        <begin position="471"/>
        <end position="484"/>
    </location>
</feature>
<dbReference type="Gene3D" id="3.40.50.300">
    <property type="entry name" value="P-loop containing nucleotide triphosphate hydrolases"/>
    <property type="match status" value="2"/>
</dbReference>
<protein>
    <submittedName>
        <fullName evidence="3">DUF853 family protein</fullName>
    </submittedName>
</protein>
<evidence type="ECO:0000259" key="2">
    <source>
        <dbReference type="Pfam" id="PF05872"/>
    </source>
</evidence>
<dbReference type="Pfam" id="PF05872">
    <property type="entry name" value="HerA_C"/>
    <property type="match status" value="1"/>
</dbReference>
<evidence type="ECO:0000313" key="3">
    <source>
        <dbReference type="EMBL" id="MUU79471.1"/>
    </source>
</evidence>
<proteinExistence type="predicted"/>
<reference evidence="3 4" key="1">
    <citation type="submission" date="2019-12" db="EMBL/GenBank/DDBJ databases">
        <authorList>
            <person name="Li J."/>
        </authorList>
    </citation>
    <scope>NUCLEOTIDE SEQUENCE [LARGE SCALE GENOMIC DNA]</scope>
    <source>
        <strain evidence="3 4">HL2-2</strain>
    </source>
</reference>
<evidence type="ECO:0000313" key="4">
    <source>
        <dbReference type="Proteomes" id="UP000478208"/>
    </source>
</evidence>
<organism evidence="3 4">
    <name type="scientific">Winogradskyella endarachnes</name>
    <dbReference type="NCBI Taxonomy" id="2681965"/>
    <lineage>
        <taxon>Bacteria</taxon>
        <taxon>Pseudomonadati</taxon>
        <taxon>Bacteroidota</taxon>
        <taxon>Flavobacteriia</taxon>
        <taxon>Flavobacteriales</taxon>
        <taxon>Flavobacteriaceae</taxon>
        <taxon>Winogradskyella</taxon>
    </lineage>
</organism>
<accession>A0A6L6UAS8</accession>
<gene>
    <name evidence="3" type="ORF">GN138_13525</name>
</gene>